<evidence type="ECO:0000313" key="4">
    <source>
        <dbReference type="Proteomes" id="UP000482155"/>
    </source>
</evidence>
<gene>
    <name evidence="3" type="primary">yidD</name>
    <name evidence="3" type="ORF">G3574_21165</name>
</gene>
<dbReference type="GO" id="GO:0005886">
    <property type="term" value="C:plasma membrane"/>
    <property type="evidence" value="ECO:0007669"/>
    <property type="project" value="UniProtKB-SubCell"/>
</dbReference>
<proteinExistence type="inferred from homology"/>
<dbReference type="PANTHER" id="PTHR33383:SF1">
    <property type="entry name" value="MEMBRANE PROTEIN INSERTION EFFICIENCY FACTOR-RELATED"/>
    <property type="match status" value="1"/>
</dbReference>
<keyword evidence="1" id="KW-0472">Membrane</keyword>
<dbReference type="SMART" id="SM01234">
    <property type="entry name" value="Haemolytic"/>
    <property type="match status" value="1"/>
</dbReference>
<reference evidence="3 4" key="1">
    <citation type="submission" date="2020-02" db="EMBL/GenBank/DDBJ databases">
        <authorList>
            <person name="Kim M.K."/>
        </authorList>
    </citation>
    <scope>NUCLEOTIDE SEQUENCE [LARGE SCALE GENOMIC DNA]</scope>
    <source>
        <strain evidence="3 4">17J57-3</strain>
    </source>
</reference>
<dbReference type="Pfam" id="PF01809">
    <property type="entry name" value="YidD"/>
    <property type="match status" value="1"/>
</dbReference>
<comment type="subcellular location">
    <subcellularLocation>
        <location evidence="1">Cell membrane</location>
        <topology evidence="1">Peripheral membrane protein</topology>
        <orientation evidence="1">Cytoplasmic side</orientation>
    </subcellularLocation>
</comment>
<dbReference type="Proteomes" id="UP000482155">
    <property type="component" value="Unassembled WGS sequence"/>
</dbReference>
<keyword evidence="1" id="KW-1003">Cell membrane</keyword>
<keyword evidence="4" id="KW-1185">Reference proteome</keyword>
<sequence length="91" mass="9965">MKTLLLWLLKAYQYSISPFLGANCRFYPSCSRYAMDAVNEHGAARGSLLAAKRLCKCHPWHPGGIDPVPQKSPPETARAHDAGQGKACCPH</sequence>
<feature type="region of interest" description="Disordered" evidence="2">
    <location>
        <begin position="65"/>
        <end position="91"/>
    </location>
</feature>
<evidence type="ECO:0000256" key="2">
    <source>
        <dbReference type="SAM" id="MobiDB-lite"/>
    </source>
</evidence>
<dbReference type="InterPro" id="IPR002696">
    <property type="entry name" value="Membr_insert_effic_factor_YidD"/>
</dbReference>
<accession>A0A6B3SX23</accession>
<dbReference type="RefSeq" id="WP_163967542.1">
    <property type="nucleotide sequence ID" value="NZ_JAAIVB010000073.1"/>
</dbReference>
<evidence type="ECO:0000256" key="1">
    <source>
        <dbReference type="HAMAP-Rule" id="MF_00386"/>
    </source>
</evidence>
<dbReference type="HAMAP" id="MF_00386">
    <property type="entry name" value="UPF0161_YidD"/>
    <property type="match status" value="1"/>
</dbReference>
<comment type="similarity">
    <text evidence="1">Belongs to the UPF0161 family.</text>
</comment>
<comment type="function">
    <text evidence="1">Could be involved in insertion of integral membrane proteins into the membrane.</text>
</comment>
<comment type="caution">
    <text evidence="3">The sequence shown here is derived from an EMBL/GenBank/DDBJ whole genome shotgun (WGS) entry which is preliminary data.</text>
</comment>
<dbReference type="PANTHER" id="PTHR33383">
    <property type="entry name" value="MEMBRANE PROTEIN INSERTION EFFICIENCY FACTOR-RELATED"/>
    <property type="match status" value="1"/>
</dbReference>
<name>A0A6B3SX23_9BURK</name>
<evidence type="ECO:0000313" key="3">
    <source>
        <dbReference type="EMBL" id="NEX63596.1"/>
    </source>
</evidence>
<dbReference type="EMBL" id="JAAIVB010000073">
    <property type="protein sequence ID" value="NEX63596.1"/>
    <property type="molecule type" value="Genomic_DNA"/>
</dbReference>
<organism evidence="3 4">
    <name type="scientific">Noviherbaspirillum galbum</name>
    <dbReference type="NCBI Taxonomy" id="2709383"/>
    <lineage>
        <taxon>Bacteria</taxon>
        <taxon>Pseudomonadati</taxon>
        <taxon>Pseudomonadota</taxon>
        <taxon>Betaproteobacteria</taxon>
        <taxon>Burkholderiales</taxon>
        <taxon>Oxalobacteraceae</taxon>
        <taxon>Noviherbaspirillum</taxon>
    </lineage>
</organism>
<dbReference type="NCBIfam" id="TIGR00278">
    <property type="entry name" value="membrane protein insertion efficiency factor YidD"/>
    <property type="match status" value="1"/>
</dbReference>
<protein>
    <recommendedName>
        <fullName evidence="1">Putative membrane protein insertion efficiency factor</fullName>
    </recommendedName>
</protein>
<dbReference type="AlphaFoldDB" id="A0A6B3SX23"/>